<evidence type="ECO:0000256" key="2">
    <source>
        <dbReference type="SAM" id="SignalP"/>
    </source>
</evidence>
<protein>
    <submittedName>
        <fullName evidence="3">Putative salivary lipocalin</fullName>
    </submittedName>
</protein>
<sequence>MKLVLSLAVFVCGVLVRTYGTTTTTKPGLGISGSTSTTKPRLGISGSTSTTTRGLGAYDFTRTTTPSLALSVTMAMTTVPPESDPSKYRDQNATRVVEMNATQWVKWRTYNVTDFLSSDSLQCENFRVMERITPTNYSLQYRYRSGNRWNTINETLVLKDLYERGFPNDMYFARTPLGLPTDNLVLYSNYMNCTVLRIPMQNQGGRHCDLWMANLTLSQETPDDCLNSFFEYCNTTQIFRVFYPNCTNENIHSSLE</sequence>
<feature type="chain" id="PRO_5005516083" evidence="2">
    <location>
        <begin position="21"/>
        <end position="256"/>
    </location>
</feature>
<dbReference type="GO" id="GO:0030682">
    <property type="term" value="P:symbiont-mediated perturbation of host defenses"/>
    <property type="evidence" value="ECO:0007669"/>
    <property type="project" value="InterPro"/>
</dbReference>
<dbReference type="Gene3D" id="2.40.128.20">
    <property type="match status" value="1"/>
</dbReference>
<feature type="region of interest" description="Disordered" evidence="1">
    <location>
        <begin position="30"/>
        <end position="49"/>
    </location>
</feature>
<dbReference type="GO" id="GO:0043176">
    <property type="term" value="F:amine binding"/>
    <property type="evidence" value="ECO:0007669"/>
    <property type="project" value="InterPro"/>
</dbReference>
<accession>A0A0K8R766</accession>
<proteinExistence type="evidence at transcript level"/>
<dbReference type="InterPro" id="IPR012674">
    <property type="entry name" value="Calycin"/>
</dbReference>
<dbReference type="AlphaFoldDB" id="A0A0K8R766"/>
<reference evidence="3" key="1">
    <citation type="submission" date="2012-12" db="EMBL/GenBank/DDBJ databases">
        <title>Identification and characterization of a phenylalanine ammonia-lyase gene family in Isatis indigotica Fort.</title>
        <authorList>
            <person name="Liu Q."/>
            <person name="Chen J."/>
            <person name="Zhou X."/>
            <person name="Di P."/>
            <person name="Xiao Y."/>
            <person name="Xuan H."/>
            <person name="Zhang L."/>
            <person name="Chen W."/>
        </authorList>
    </citation>
    <scope>NUCLEOTIDE SEQUENCE</scope>
    <source>
        <tissue evidence="3">Salivary gland</tissue>
    </source>
</reference>
<feature type="signal peptide" evidence="2">
    <location>
        <begin position="1"/>
        <end position="20"/>
    </location>
</feature>
<evidence type="ECO:0000256" key="1">
    <source>
        <dbReference type="SAM" id="MobiDB-lite"/>
    </source>
</evidence>
<organism evidence="3">
    <name type="scientific">Ixodes ricinus</name>
    <name type="common">Common tick</name>
    <name type="synonym">Acarus ricinus</name>
    <dbReference type="NCBI Taxonomy" id="34613"/>
    <lineage>
        <taxon>Eukaryota</taxon>
        <taxon>Metazoa</taxon>
        <taxon>Ecdysozoa</taxon>
        <taxon>Arthropoda</taxon>
        <taxon>Chelicerata</taxon>
        <taxon>Arachnida</taxon>
        <taxon>Acari</taxon>
        <taxon>Parasitiformes</taxon>
        <taxon>Ixodida</taxon>
        <taxon>Ixodoidea</taxon>
        <taxon>Ixodidae</taxon>
        <taxon>Ixodinae</taxon>
        <taxon>Ixodes</taxon>
    </lineage>
</organism>
<keyword evidence="2" id="KW-0732">Signal</keyword>
<evidence type="ECO:0000313" key="3">
    <source>
        <dbReference type="EMBL" id="JAA67000.1"/>
    </source>
</evidence>
<dbReference type="InterPro" id="IPR002970">
    <property type="entry name" value="Tick_his-bd"/>
</dbReference>
<dbReference type="SUPFAM" id="SSF50814">
    <property type="entry name" value="Lipocalins"/>
    <property type="match status" value="1"/>
</dbReference>
<dbReference type="EMBL" id="GADI01006808">
    <property type="protein sequence ID" value="JAA67000.1"/>
    <property type="molecule type" value="mRNA"/>
</dbReference>
<dbReference type="Pfam" id="PF02098">
    <property type="entry name" value="His_binding"/>
    <property type="match status" value="1"/>
</dbReference>
<name>A0A0K8R766_IXORI</name>